<evidence type="ECO:0000313" key="2">
    <source>
        <dbReference type="EMBL" id="PUE63762.1"/>
    </source>
</evidence>
<dbReference type="Gene3D" id="3.40.50.2000">
    <property type="entry name" value="Glycogen Phosphorylase B"/>
    <property type="match status" value="1"/>
</dbReference>
<dbReference type="RefSeq" id="WP_108560051.1">
    <property type="nucleotide sequence ID" value="NZ_MUXE01000014.1"/>
</dbReference>
<gene>
    <name evidence="2" type="ORF">B0174_09445</name>
</gene>
<sequence length="384" mass="45476">MTTRLKIIIKKIFFFIQIIVLYLCIWLFRPFVKTKKGWVVGTDEIAGLIFQISRILKPSVSVSFRLHSYYRLKYDYSLNFSNKYLSYLIRIIYGPILLAYLVNKYTHFFYIWHTGFLLNRDFEFKFLKAKRKKLVCLFVGDDIRSPYLLQNYGKQMDIDVWGTYYFLFDESYENDKKQIAHSADNNADVIFGSNIDQLSYLKRSQLPWMYYYDNNKFFRNDNKFNNIELIKILHAPSSPINKGTPLVRSAIKKLKIEGYNFEYIELQDISNELVLENLRTSHIVLNQFYAFAIGVFGIEAMANHCAVLMSADPSIETGLPQDSKDAWMITKYWEVYDNLKYLLDNPEKIKYYADNGYEFAYKHYTYEAASEYINKVLKENGVIN</sequence>
<keyword evidence="3" id="KW-1185">Reference proteome</keyword>
<feature type="transmembrane region" description="Helical" evidence="1">
    <location>
        <begin position="12"/>
        <end position="32"/>
    </location>
</feature>
<proteinExistence type="predicted"/>
<reference evidence="2 3" key="1">
    <citation type="submission" date="2017-02" db="EMBL/GenBank/DDBJ databases">
        <title>Arcobacter caeni sp. nov, a new Arcobacter species isolated from reclaimed water.</title>
        <authorList>
            <person name="Figueras M.J."/>
            <person name="Perez-Cataluna A."/>
            <person name="Salas-Masso N."/>
        </authorList>
    </citation>
    <scope>NUCLEOTIDE SEQUENCE [LARGE SCALE GENOMIC DNA]</scope>
    <source>
        <strain evidence="2 3">RW17-10</strain>
    </source>
</reference>
<protein>
    <recommendedName>
        <fullName evidence="4">Glycosyl transferase family 1 domain-containing protein</fullName>
    </recommendedName>
</protein>
<dbReference type="EMBL" id="MUXE01000014">
    <property type="protein sequence ID" value="PUE63762.1"/>
    <property type="molecule type" value="Genomic_DNA"/>
</dbReference>
<keyword evidence="1" id="KW-1133">Transmembrane helix</keyword>
<dbReference type="SUPFAM" id="SSF53756">
    <property type="entry name" value="UDP-Glycosyltransferase/glycogen phosphorylase"/>
    <property type="match status" value="1"/>
</dbReference>
<name>A0A363CXJ2_9BACT</name>
<comment type="caution">
    <text evidence="2">The sequence shown here is derived from an EMBL/GenBank/DDBJ whole genome shotgun (WGS) entry which is preliminary data.</text>
</comment>
<evidence type="ECO:0000256" key="1">
    <source>
        <dbReference type="SAM" id="Phobius"/>
    </source>
</evidence>
<evidence type="ECO:0000313" key="3">
    <source>
        <dbReference type="Proteomes" id="UP000251135"/>
    </source>
</evidence>
<accession>A0A363CXJ2</accession>
<dbReference type="Proteomes" id="UP000251135">
    <property type="component" value="Unassembled WGS sequence"/>
</dbReference>
<dbReference type="AlphaFoldDB" id="A0A363CXJ2"/>
<organism evidence="2 3">
    <name type="scientific">Arcobacter caeni</name>
    <dbReference type="NCBI Taxonomy" id="1912877"/>
    <lineage>
        <taxon>Bacteria</taxon>
        <taxon>Pseudomonadati</taxon>
        <taxon>Campylobacterota</taxon>
        <taxon>Epsilonproteobacteria</taxon>
        <taxon>Campylobacterales</taxon>
        <taxon>Arcobacteraceae</taxon>
        <taxon>Arcobacter</taxon>
    </lineage>
</organism>
<evidence type="ECO:0008006" key="4">
    <source>
        <dbReference type="Google" id="ProtNLM"/>
    </source>
</evidence>
<keyword evidence="1" id="KW-0472">Membrane</keyword>
<dbReference type="OrthoDB" id="5449954at2"/>
<feature type="transmembrane region" description="Helical" evidence="1">
    <location>
        <begin position="84"/>
        <end position="102"/>
    </location>
</feature>
<keyword evidence="1" id="KW-0812">Transmembrane</keyword>